<dbReference type="EMBL" id="BKCJ011788421">
    <property type="protein sequence ID" value="GFD52958.1"/>
    <property type="molecule type" value="Genomic_DNA"/>
</dbReference>
<sequence>PVEIRTQPQPLAIVLSRLTGYATTWRASSDSAGLLASKKEKKRLRSA</sequence>
<feature type="non-terminal residue" evidence="1">
    <location>
        <position position="47"/>
    </location>
</feature>
<dbReference type="AlphaFoldDB" id="A0A699X4Z6"/>
<evidence type="ECO:0000313" key="1">
    <source>
        <dbReference type="EMBL" id="GFD52958.1"/>
    </source>
</evidence>
<reference evidence="1" key="1">
    <citation type="journal article" date="2019" name="Sci. Rep.">
        <title>Draft genome of Tanacetum cinerariifolium, the natural source of mosquito coil.</title>
        <authorList>
            <person name="Yamashiro T."/>
            <person name="Shiraishi A."/>
            <person name="Satake H."/>
            <person name="Nakayama K."/>
        </authorList>
    </citation>
    <scope>NUCLEOTIDE SEQUENCE</scope>
</reference>
<gene>
    <name evidence="1" type="ORF">Tci_924927</name>
</gene>
<accession>A0A699X4Z6</accession>
<proteinExistence type="predicted"/>
<feature type="non-terminal residue" evidence="1">
    <location>
        <position position="1"/>
    </location>
</feature>
<comment type="caution">
    <text evidence="1">The sequence shown here is derived from an EMBL/GenBank/DDBJ whole genome shotgun (WGS) entry which is preliminary data.</text>
</comment>
<name>A0A699X4Z6_TANCI</name>
<protein>
    <submittedName>
        <fullName evidence="1">Uncharacterized protein</fullName>
    </submittedName>
</protein>
<organism evidence="1">
    <name type="scientific">Tanacetum cinerariifolium</name>
    <name type="common">Dalmatian daisy</name>
    <name type="synonym">Chrysanthemum cinerariifolium</name>
    <dbReference type="NCBI Taxonomy" id="118510"/>
    <lineage>
        <taxon>Eukaryota</taxon>
        <taxon>Viridiplantae</taxon>
        <taxon>Streptophyta</taxon>
        <taxon>Embryophyta</taxon>
        <taxon>Tracheophyta</taxon>
        <taxon>Spermatophyta</taxon>
        <taxon>Magnoliopsida</taxon>
        <taxon>eudicotyledons</taxon>
        <taxon>Gunneridae</taxon>
        <taxon>Pentapetalae</taxon>
        <taxon>asterids</taxon>
        <taxon>campanulids</taxon>
        <taxon>Asterales</taxon>
        <taxon>Asteraceae</taxon>
        <taxon>Asteroideae</taxon>
        <taxon>Anthemideae</taxon>
        <taxon>Anthemidinae</taxon>
        <taxon>Tanacetum</taxon>
    </lineage>
</organism>